<accession>A0ABM8BK87</accession>
<reference evidence="2" key="1">
    <citation type="submission" date="2022-09" db="EMBL/GenBank/DDBJ databases">
        <title>Complete genome sequence of Vulcanisaeta souniana.</title>
        <authorList>
            <person name="Kato S."/>
            <person name="Itoh T."/>
            <person name="Ohkuma M."/>
        </authorList>
    </citation>
    <scope>NUCLEOTIDE SEQUENCE [LARGE SCALE GENOMIC DNA]</scope>
    <source>
        <strain evidence="2">JCM 11219</strain>
    </source>
</reference>
<evidence type="ECO:0000313" key="2">
    <source>
        <dbReference type="Proteomes" id="UP001060771"/>
    </source>
</evidence>
<gene>
    <name evidence="1" type="ORF">Vsou_04660</name>
</gene>
<proteinExistence type="predicted"/>
<keyword evidence="2" id="KW-1185">Reference proteome</keyword>
<name>A0ABM8BK87_9CREN</name>
<dbReference type="EMBL" id="AP026830">
    <property type="protein sequence ID" value="BDR91373.1"/>
    <property type="molecule type" value="Genomic_DNA"/>
</dbReference>
<organism evidence="1 2">
    <name type="scientific">Vulcanisaeta souniana JCM 11219</name>
    <dbReference type="NCBI Taxonomy" id="1293586"/>
    <lineage>
        <taxon>Archaea</taxon>
        <taxon>Thermoproteota</taxon>
        <taxon>Thermoprotei</taxon>
        <taxon>Thermoproteales</taxon>
        <taxon>Thermoproteaceae</taxon>
        <taxon>Vulcanisaeta</taxon>
    </lineage>
</organism>
<evidence type="ECO:0000313" key="1">
    <source>
        <dbReference type="EMBL" id="BDR91373.1"/>
    </source>
</evidence>
<protein>
    <submittedName>
        <fullName evidence="1">Uncharacterized protein</fullName>
    </submittedName>
</protein>
<sequence>MNCWLIFTKDCSRPCNCLIEHPLVLNSNPGIMENDYVIIIDEEARIPCCMATINRIRVSQVNGKTRVYIYLMHCDVLNEATMNRVMRIMRSVDPIITIINANQDLCG</sequence>
<dbReference type="Proteomes" id="UP001060771">
    <property type="component" value="Chromosome"/>
</dbReference>